<keyword evidence="1" id="KW-0378">Hydrolase</keyword>
<dbReference type="OrthoDB" id="6058208at2"/>
<keyword evidence="1" id="KW-0121">Carboxypeptidase</keyword>
<keyword evidence="1" id="KW-0645">Protease</keyword>
<dbReference type="SUPFAM" id="SSF117074">
    <property type="entry name" value="Hypothetical protein PA1324"/>
    <property type="match status" value="1"/>
</dbReference>
<evidence type="ECO:0000313" key="2">
    <source>
        <dbReference type="Proteomes" id="UP000294164"/>
    </source>
</evidence>
<gene>
    <name evidence="1" type="ORF">EA655_15665</name>
</gene>
<name>A0A4Q8M2U5_9GAMM</name>
<dbReference type="AlphaFoldDB" id="A0A4Q8M2U5"/>
<reference evidence="1 2" key="1">
    <citation type="submission" date="2019-02" db="EMBL/GenBank/DDBJ databases">
        <title>WGS of Pseudoxanthomonas species novum from clinical isolates.</title>
        <authorList>
            <person name="Bernier A.-M."/>
            <person name="Bernard K."/>
            <person name="Vachon A."/>
        </authorList>
    </citation>
    <scope>NUCLEOTIDE SEQUENCE [LARGE SCALE GENOMIC DNA]</scope>
    <source>
        <strain evidence="1 2">NML130969</strain>
    </source>
</reference>
<organism evidence="1 2">
    <name type="scientific">Pseudoxanthomonas winnipegensis</name>
    <dbReference type="NCBI Taxonomy" id="2480810"/>
    <lineage>
        <taxon>Bacteria</taxon>
        <taxon>Pseudomonadati</taxon>
        <taxon>Pseudomonadota</taxon>
        <taxon>Gammaproteobacteria</taxon>
        <taxon>Lysobacterales</taxon>
        <taxon>Lysobacteraceae</taxon>
        <taxon>Pseudoxanthomonas</taxon>
    </lineage>
</organism>
<comment type="caution">
    <text evidence="1">The sequence shown here is derived from an EMBL/GenBank/DDBJ whole genome shotgun (WGS) entry which is preliminary data.</text>
</comment>
<accession>A0A4Q8M2U5</accession>
<evidence type="ECO:0000313" key="1">
    <source>
        <dbReference type="EMBL" id="TAA38829.1"/>
    </source>
</evidence>
<dbReference type="EMBL" id="SHMG01000011">
    <property type="protein sequence ID" value="TAA38829.1"/>
    <property type="molecule type" value="Genomic_DNA"/>
</dbReference>
<sequence>MRSLTMRVVLTKGFMDSAALLALLLPAMAISQVRTQPSPAEESKAPVEHFPSASFDQLAATRALDRGSATIQGLACSYHGGLMFVAKNSPVMLFPATPYYEEWMQMRKQMKGKELVVMSSEAFQTRIDTKTDDGGNFRFSEIKPGRYIVIVQQSFTEARAVPIYAGTAVNSYGDSADYYRNEDRSISHNDELIGDVVVKKEGDVSKATLAGGKMTLAARMLPCR</sequence>
<protein>
    <submittedName>
        <fullName evidence="1">Carboxypeptidase regulatory-like domain-containing protein</fullName>
    </submittedName>
</protein>
<proteinExistence type="predicted"/>
<dbReference type="GO" id="GO:0004180">
    <property type="term" value="F:carboxypeptidase activity"/>
    <property type="evidence" value="ECO:0007669"/>
    <property type="project" value="UniProtKB-KW"/>
</dbReference>
<dbReference type="RefSeq" id="WP_130535419.1">
    <property type="nucleotide sequence ID" value="NZ_SHMG01000011.1"/>
</dbReference>
<dbReference type="Proteomes" id="UP000294164">
    <property type="component" value="Unassembled WGS sequence"/>
</dbReference>